<accession>A0A8K0SDF0</accession>
<evidence type="ECO:0000256" key="4">
    <source>
        <dbReference type="ARBA" id="ARBA00023136"/>
    </source>
</evidence>
<evidence type="ECO:0000256" key="5">
    <source>
        <dbReference type="ARBA" id="ARBA00038359"/>
    </source>
</evidence>
<reference evidence="8" key="1">
    <citation type="journal article" date="2021" name="Nat. Commun.">
        <title>Genetic determinants of endophytism in the Arabidopsis root mycobiome.</title>
        <authorList>
            <person name="Mesny F."/>
            <person name="Miyauchi S."/>
            <person name="Thiergart T."/>
            <person name="Pickel B."/>
            <person name="Atanasova L."/>
            <person name="Karlsson M."/>
            <person name="Huettel B."/>
            <person name="Barry K.W."/>
            <person name="Haridas S."/>
            <person name="Chen C."/>
            <person name="Bauer D."/>
            <person name="Andreopoulos W."/>
            <person name="Pangilinan J."/>
            <person name="LaButti K."/>
            <person name="Riley R."/>
            <person name="Lipzen A."/>
            <person name="Clum A."/>
            <person name="Drula E."/>
            <person name="Henrissat B."/>
            <person name="Kohler A."/>
            <person name="Grigoriev I.V."/>
            <person name="Martin F.M."/>
            <person name="Hacquard S."/>
        </authorList>
    </citation>
    <scope>NUCLEOTIDE SEQUENCE</scope>
    <source>
        <strain evidence="8">MPI-CAGE-CH-0235</strain>
    </source>
</reference>
<evidence type="ECO:0000313" key="8">
    <source>
        <dbReference type="EMBL" id="KAH7303649.1"/>
    </source>
</evidence>
<keyword evidence="3 6" id="KW-1133">Transmembrane helix</keyword>
<protein>
    <recommendedName>
        <fullName evidence="7">Rhodopsin domain-containing protein</fullName>
    </recommendedName>
</protein>
<dbReference type="EMBL" id="JAGPNK010000030">
    <property type="protein sequence ID" value="KAH7303649.1"/>
    <property type="molecule type" value="Genomic_DNA"/>
</dbReference>
<dbReference type="Proteomes" id="UP000813444">
    <property type="component" value="Unassembled WGS sequence"/>
</dbReference>
<evidence type="ECO:0000256" key="1">
    <source>
        <dbReference type="ARBA" id="ARBA00004141"/>
    </source>
</evidence>
<keyword evidence="2 6" id="KW-0812">Transmembrane</keyword>
<dbReference type="InterPro" id="IPR052337">
    <property type="entry name" value="SAT4-like"/>
</dbReference>
<feature type="transmembrane region" description="Helical" evidence="6">
    <location>
        <begin position="197"/>
        <end position="219"/>
    </location>
</feature>
<dbReference type="PANTHER" id="PTHR33048">
    <property type="entry name" value="PTH11-LIKE INTEGRAL MEMBRANE PROTEIN (AFU_ORTHOLOGUE AFUA_5G11245)"/>
    <property type="match status" value="1"/>
</dbReference>
<dbReference type="PANTHER" id="PTHR33048:SF158">
    <property type="entry name" value="MEMBRANE PROTEIN PTH11-LIKE, PUTATIVE-RELATED"/>
    <property type="match status" value="1"/>
</dbReference>
<evidence type="ECO:0000313" key="9">
    <source>
        <dbReference type="Proteomes" id="UP000813444"/>
    </source>
</evidence>
<dbReference type="GO" id="GO:0016020">
    <property type="term" value="C:membrane"/>
    <property type="evidence" value="ECO:0007669"/>
    <property type="project" value="UniProtKB-SubCell"/>
</dbReference>
<name>A0A8K0SDF0_9HYPO</name>
<evidence type="ECO:0000256" key="2">
    <source>
        <dbReference type="ARBA" id="ARBA00022692"/>
    </source>
</evidence>
<gene>
    <name evidence="8" type="ORF">B0I35DRAFT_177138</name>
</gene>
<feature type="transmembrane region" description="Helical" evidence="6">
    <location>
        <begin position="273"/>
        <end position="294"/>
    </location>
</feature>
<feature type="transmembrane region" description="Helical" evidence="6">
    <location>
        <begin position="68"/>
        <end position="90"/>
    </location>
</feature>
<sequence length="393" mass="43450">MASLLDFDPTQTPAVPPPTGVDSNFINPPSQVWQPQVAIYATLPIAFILILLRIHTRLRLCHGFGSDDYFCILSMVAMLAYCGVMLAQVTDETYGRHVWDIPTSAITEDVLQLLSAISISNFIVNMFVKVSILLLLRRIFAVSDYWNMMLWVGLGFTVISYTVIIVLWIVYSVPHPGDGGWFSEGYHRRALNTQPTIAVAAGVVGCLTDFYVLAIPLSTVASLRMSKSKKLAVSAVFMTGLLACVLSVVGLAFRVRFYQQSLLRDSFWDSSTVYALSVAEVNIGLICACLPVIFPAVKAFVRSSSSAWASLKESLFSSRQLRDPAFDDSGPDVPASQQGLPEIPRGNLGIVFENRNTCNRRRESLSQGTQAGNEMLPYSELRSMDMDYHKHLV</sequence>
<feature type="transmembrane region" description="Helical" evidence="6">
    <location>
        <begin position="231"/>
        <end position="253"/>
    </location>
</feature>
<dbReference type="InterPro" id="IPR049326">
    <property type="entry name" value="Rhodopsin_dom_fungi"/>
</dbReference>
<feature type="transmembrane region" description="Helical" evidence="6">
    <location>
        <begin position="37"/>
        <end position="56"/>
    </location>
</feature>
<dbReference type="OrthoDB" id="5342292at2759"/>
<feature type="transmembrane region" description="Helical" evidence="6">
    <location>
        <begin position="148"/>
        <end position="171"/>
    </location>
</feature>
<comment type="caution">
    <text evidence="8">The sequence shown here is derived from an EMBL/GenBank/DDBJ whole genome shotgun (WGS) entry which is preliminary data.</text>
</comment>
<dbReference type="Pfam" id="PF20684">
    <property type="entry name" value="Fung_rhodopsin"/>
    <property type="match status" value="1"/>
</dbReference>
<evidence type="ECO:0000259" key="7">
    <source>
        <dbReference type="Pfam" id="PF20684"/>
    </source>
</evidence>
<feature type="domain" description="Rhodopsin" evidence="7">
    <location>
        <begin position="52"/>
        <end position="297"/>
    </location>
</feature>
<evidence type="ECO:0000256" key="3">
    <source>
        <dbReference type="ARBA" id="ARBA00022989"/>
    </source>
</evidence>
<evidence type="ECO:0000256" key="6">
    <source>
        <dbReference type="SAM" id="Phobius"/>
    </source>
</evidence>
<comment type="subcellular location">
    <subcellularLocation>
        <location evidence="1">Membrane</location>
        <topology evidence="1">Multi-pass membrane protein</topology>
    </subcellularLocation>
</comment>
<organism evidence="8 9">
    <name type="scientific">Stachybotrys elegans</name>
    <dbReference type="NCBI Taxonomy" id="80388"/>
    <lineage>
        <taxon>Eukaryota</taxon>
        <taxon>Fungi</taxon>
        <taxon>Dikarya</taxon>
        <taxon>Ascomycota</taxon>
        <taxon>Pezizomycotina</taxon>
        <taxon>Sordariomycetes</taxon>
        <taxon>Hypocreomycetidae</taxon>
        <taxon>Hypocreales</taxon>
        <taxon>Stachybotryaceae</taxon>
        <taxon>Stachybotrys</taxon>
    </lineage>
</organism>
<keyword evidence="4 6" id="KW-0472">Membrane</keyword>
<comment type="similarity">
    <text evidence="5">Belongs to the SAT4 family.</text>
</comment>
<proteinExistence type="inferred from homology"/>
<dbReference type="AlphaFoldDB" id="A0A8K0SDF0"/>
<feature type="transmembrane region" description="Helical" evidence="6">
    <location>
        <begin position="110"/>
        <end position="136"/>
    </location>
</feature>
<keyword evidence="9" id="KW-1185">Reference proteome</keyword>